<keyword evidence="3" id="KW-1185">Reference proteome</keyword>
<gene>
    <name evidence="2" type="ORF">GMLC_22620</name>
</gene>
<evidence type="ECO:0000259" key="1">
    <source>
        <dbReference type="Pfam" id="PF08751"/>
    </source>
</evidence>
<evidence type="ECO:0000313" key="3">
    <source>
        <dbReference type="Proteomes" id="UP000587586"/>
    </source>
</evidence>
<dbReference type="EMBL" id="BLXZ01000004">
    <property type="protein sequence ID" value="GFO68683.1"/>
    <property type="molecule type" value="Genomic_DNA"/>
</dbReference>
<dbReference type="SUPFAM" id="SSF55464">
    <property type="entry name" value="Origin of replication-binding domain, RBD-like"/>
    <property type="match status" value="1"/>
</dbReference>
<sequence length="159" mass="18140">MGAEQAGRYFSREDYYLREAEQGEISRWLGHGARERGLDGPVGEGEFHALCRGEDPDGRRIVEPRLSRDKETGELVETRRAGNDCTFSAPKLVSVLYACGNSEVKEAHDAAVLTVMRRVEKYHCHFQSPEGLRTRTRPQGQVWTWTRHWDLARGRKILG</sequence>
<comment type="caution">
    <text evidence="2">The sequence shown here is derived from an EMBL/GenBank/DDBJ whole genome shotgun (WGS) entry which is preliminary data.</text>
</comment>
<accession>A0A6V8NAX3</accession>
<organism evidence="2 3">
    <name type="scientific">Geomonas limicola</name>
    <dbReference type="NCBI Taxonomy" id="2740186"/>
    <lineage>
        <taxon>Bacteria</taxon>
        <taxon>Pseudomonadati</taxon>
        <taxon>Thermodesulfobacteriota</taxon>
        <taxon>Desulfuromonadia</taxon>
        <taxon>Geobacterales</taxon>
        <taxon>Geobacteraceae</taxon>
        <taxon>Geomonas</taxon>
    </lineage>
</organism>
<dbReference type="RefSeq" id="WP_183361236.1">
    <property type="nucleotide sequence ID" value="NZ_BLXZ01000004.1"/>
</dbReference>
<dbReference type="Pfam" id="PF08751">
    <property type="entry name" value="TrwC"/>
    <property type="match status" value="1"/>
</dbReference>
<feature type="domain" description="TrwC relaxase" evidence="1">
    <location>
        <begin position="4"/>
        <end position="150"/>
    </location>
</feature>
<proteinExistence type="predicted"/>
<reference evidence="3" key="1">
    <citation type="submission" date="2020-06" db="EMBL/GenBank/DDBJ databases">
        <title>Draft genomic sequecing of Geomonas sp. Red745.</title>
        <authorList>
            <person name="Itoh H."/>
            <person name="Xu Z.X."/>
            <person name="Ushijima N."/>
            <person name="Masuda Y."/>
            <person name="Shiratori Y."/>
            <person name="Senoo K."/>
        </authorList>
    </citation>
    <scope>NUCLEOTIDE SEQUENCE [LARGE SCALE GENOMIC DNA]</scope>
    <source>
        <strain evidence="3">Red745</strain>
    </source>
</reference>
<dbReference type="InterPro" id="IPR014862">
    <property type="entry name" value="TrwC"/>
</dbReference>
<dbReference type="AlphaFoldDB" id="A0A6V8NAX3"/>
<evidence type="ECO:0000313" key="2">
    <source>
        <dbReference type="EMBL" id="GFO68683.1"/>
    </source>
</evidence>
<dbReference type="Proteomes" id="UP000587586">
    <property type="component" value="Unassembled WGS sequence"/>
</dbReference>
<name>A0A6V8NAX3_9BACT</name>
<protein>
    <recommendedName>
        <fullName evidence="1">TrwC relaxase domain-containing protein</fullName>
    </recommendedName>
</protein>